<dbReference type="Gene3D" id="3.40.50.2000">
    <property type="entry name" value="Glycogen Phosphorylase B"/>
    <property type="match status" value="2"/>
</dbReference>
<comment type="similarity">
    <text evidence="1 3">Belongs to the UDP-glycosyltransferase family.</text>
</comment>
<dbReference type="EC" id="2.4.1.-" evidence="4"/>
<dbReference type="Pfam" id="PF00201">
    <property type="entry name" value="UDPGT"/>
    <property type="match status" value="1"/>
</dbReference>
<protein>
    <recommendedName>
        <fullName evidence="4">Glycosyltransferase</fullName>
        <ecNumber evidence="4">2.4.1.-</ecNumber>
    </recommendedName>
</protein>
<evidence type="ECO:0000256" key="3">
    <source>
        <dbReference type="RuleBase" id="RU003718"/>
    </source>
</evidence>
<evidence type="ECO:0000256" key="2">
    <source>
        <dbReference type="ARBA" id="ARBA00022679"/>
    </source>
</evidence>
<dbReference type="FunFam" id="3.40.50.2000:FF:000040">
    <property type="entry name" value="UDP-glycosyltransferase 76C1"/>
    <property type="match status" value="1"/>
</dbReference>
<comment type="caution">
    <text evidence="5">The sequence shown here is derived from an EMBL/GenBank/DDBJ whole genome shotgun (WGS) entry which is preliminary data.</text>
</comment>
<evidence type="ECO:0000256" key="4">
    <source>
        <dbReference type="RuleBase" id="RU362057"/>
    </source>
</evidence>
<dbReference type="PANTHER" id="PTHR11926:SF1392">
    <property type="entry name" value="GLYCOSYLTRANSFERASE"/>
    <property type="match status" value="1"/>
</dbReference>
<evidence type="ECO:0000313" key="6">
    <source>
        <dbReference type="Proteomes" id="UP000015453"/>
    </source>
</evidence>
<keyword evidence="6" id="KW-1185">Reference proteome</keyword>
<dbReference type="AlphaFoldDB" id="S8C8M8"/>
<evidence type="ECO:0000256" key="1">
    <source>
        <dbReference type="ARBA" id="ARBA00009995"/>
    </source>
</evidence>
<keyword evidence="3" id="KW-0328">Glycosyltransferase</keyword>
<dbReference type="Proteomes" id="UP000015453">
    <property type="component" value="Unassembled WGS sequence"/>
</dbReference>
<dbReference type="PANTHER" id="PTHR11926">
    <property type="entry name" value="GLUCOSYL/GLUCURONOSYL TRANSFERASES"/>
    <property type="match status" value="1"/>
</dbReference>
<evidence type="ECO:0000313" key="5">
    <source>
        <dbReference type="EMBL" id="EPS60746.1"/>
    </source>
</evidence>
<name>S8C8M8_9LAMI</name>
<organism evidence="5 6">
    <name type="scientific">Genlisea aurea</name>
    <dbReference type="NCBI Taxonomy" id="192259"/>
    <lineage>
        <taxon>Eukaryota</taxon>
        <taxon>Viridiplantae</taxon>
        <taxon>Streptophyta</taxon>
        <taxon>Embryophyta</taxon>
        <taxon>Tracheophyta</taxon>
        <taxon>Spermatophyta</taxon>
        <taxon>Magnoliopsida</taxon>
        <taxon>eudicotyledons</taxon>
        <taxon>Gunneridae</taxon>
        <taxon>Pentapetalae</taxon>
        <taxon>asterids</taxon>
        <taxon>lamiids</taxon>
        <taxon>Lamiales</taxon>
        <taxon>Lentibulariaceae</taxon>
        <taxon>Genlisea</taxon>
    </lineage>
</organism>
<dbReference type="InterPro" id="IPR035595">
    <property type="entry name" value="UDP_glycos_trans_CS"/>
</dbReference>
<dbReference type="OrthoDB" id="5835829at2759"/>
<dbReference type="InterPro" id="IPR002213">
    <property type="entry name" value="UDP_glucos_trans"/>
</dbReference>
<dbReference type="GO" id="GO:0080043">
    <property type="term" value="F:quercetin 3-O-glucosyltransferase activity"/>
    <property type="evidence" value="ECO:0007669"/>
    <property type="project" value="TreeGrafter"/>
</dbReference>
<gene>
    <name evidence="5" type="ORF">M569_14056</name>
</gene>
<dbReference type="EMBL" id="AUSU01007326">
    <property type="protein sequence ID" value="EPS60746.1"/>
    <property type="molecule type" value="Genomic_DNA"/>
</dbReference>
<reference evidence="5 6" key="1">
    <citation type="journal article" date="2013" name="BMC Genomics">
        <title>The miniature genome of a carnivorous plant Genlisea aurea contains a low number of genes and short non-coding sequences.</title>
        <authorList>
            <person name="Leushkin E.V."/>
            <person name="Sutormin R.A."/>
            <person name="Nabieva E.R."/>
            <person name="Penin A.A."/>
            <person name="Kondrashov A.S."/>
            <person name="Logacheva M.D."/>
        </authorList>
    </citation>
    <scope>NUCLEOTIDE SEQUENCE [LARGE SCALE GENOMIC DNA]</scope>
</reference>
<proteinExistence type="inferred from homology"/>
<keyword evidence="2 3" id="KW-0808">Transferase</keyword>
<sequence>LPPHVLVFPLPLQGHVNSMLKLSELLCLAGIHVTLLLSKFSSSRLRRHSDVESRFSRYSGFRIAVFDDGLPEDNPRVGESTIDLLSSILRVGETELRKVLEATDSLSDGGARRRVSFFVIDGVLSFAMPVAEELGIPVVYFRTISACSFWCYFCSSELIAAGELPLRGEDEGKYEYWRNPNLDLPVTSIPGMEAILRRRDLPSFLRVTDPNDSVLQIMAAETRKTALSAGLILNTFEDLEGPIMDEIRKRIPNVFSIGPLHTHLKSHLDPQSSSLASSSFLREDRTSIDWLNSQPPKSVIYVSFGSLTQLTEEEHLEFWYGLVNSGHMFLWVMRPDSIAGSDNRHRNAAIPKELEEGTKQRGYLVEWVPQMEVLAHPSVGAFFTHGGWNSTLESICAGVPMICWPYFADQQTNSRFVSHEWKVGFDMKDSCDRVVVEEMVREVMGDRRRDELSER</sequence>
<dbReference type="GO" id="GO:0080044">
    <property type="term" value="F:quercetin 7-O-glucosyltransferase activity"/>
    <property type="evidence" value="ECO:0007669"/>
    <property type="project" value="TreeGrafter"/>
</dbReference>
<dbReference type="CDD" id="cd03784">
    <property type="entry name" value="GT1_Gtf-like"/>
    <property type="match status" value="1"/>
</dbReference>
<dbReference type="PROSITE" id="PS00375">
    <property type="entry name" value="UDPGT"/>
    <property type="match status" value="1"/>
</dbReference>
<feature type="non-terminal residue" evidence="5">
    <location>
        <position position="455"/>
    </location>
</feature>
<feature type="non-terminal residue" evidence="5">
    <location>
        <position position="1"/>
    </location>
</feature>
<accession>S8C8M8</accession>
<dbReference type="SUPFAM" id="SSF53756">
    <property type="entry name" value="UDP-Glycosyltransferase/glycogen phosphorylase"/>
    <property type="match status" value="1"/>
</dbReference>